<gene>
    <name evidence="1" type="ORF">FWK35_00025952</name>
</gene>
<organism evidence="1 2">
    <name type="scientific">Aphis craccivora</name>
    <name type="common">Cowpea aphid</name>
    <dbReference type="NCBI Taxonomy" id="307492"/>
    <lineage>
        <taxon>Eukaryota</taxon>
        <taxon>Metazoa</taxon>
        <taxon>Ecdysozoa</taxon>
        <taxon>Arthropoda</taxon>
        <taxon>Hexapoda</taxon>
        <taxon>Insecta</taxon>
        <taxon>Pterygota</taxon>
        <taxon>Neoptera</taxon>
        <taxon>Paraneoptera</taxon>
        <taxon>Hemiptera</taxon>
        <taxon>Sternorrhyncha</taxon>
        <taxon>Aphidomorpha</taxon>
        <taxon>Aphidoidea</taxon>
        <taxon>Aphididae</taxon>
        <taxon>Aphidini</taxon>
        <taxon>Aphis</taxon>
        <taxon>Aphis</taxon>
    </lineage>
</organism>
<reference evidence="1 2" key="1">
    <citation type="submission" date="2019-08" db="EMBL/GenBank/DDBJ databases">
        <title>Whole genome of Aphis craccivora.</title>
        <authorList>
            <person name="Voronova N.V."/>
            <person name="Shulinski R.S."/>
            <person name="Bandarenka Y.V."/>
            <person name="Zhorov D.G."/>
            <person name="Warner D."/>
        </authorList>
    </citation>
    <scope>NUCLEOTIDE SEQUENCE [LARGE SCALE GENOMIC DNA]</scope>
    <source>
        <strain evidence="1">180601</strain>
        <tissue evidence="1">Whole Body</tissue>
    </source>
</reference>
<accession>A0A6G0VVQ1</accession>
<evidence type="ECO:0000313" key="1">
    <source>
        <dbReference type="EMBL" id="KAF0708266.1"/>
    </source>
</evidence>
<dbReference type="Proteomes" id="UP000478052">
    <property type="component" value="Unassembled WGS sequence"/>
</dbReference>
<keyword evidence="2" id="KW-1185">Reference proteome</keyword>
<dbReference type="AlphaFoldDB" id="A0A6G0VVQ1"/>
<comment type="caution">
    <text evidence="1">The sequence shown here is derived from an EMBL/GenBank/DDBJ whole genome shotgun (WGS) entry which is preliminary data.</text>
</comment>
<name>A0A6G0VVQ1_APHCR</name>
<proteinExistence type="predicted"/>
<dbReference type="EMBL" id="VUJU01012236">
    <property type="protein sequence ID" value="KAF0708266.1"/>
    <property type="molecule type" value="Genomic_DNA"/>
</dbReference>
<sequence length="124" mass="13991">MKKLINTIKNIEDTKNECILIGYTFSDNMSSFFNKPISSSKLGIVSVTNSYCNNLIQLPITQISCKLIFLKTLDDNQSIVGKIITIYHLCNTNYYSSSITAYFDSLNYEFSSNLGLLAPFFQGK</sequence>
<protein>
    <submittedName>
        <fullName evidence="1">Uncharacterized protein</fullName>
    </submittedName>
</protein>
<evidence type="ECO:0000313" key="2">
    <source>
        <dbReference type="Proteomes" id="UP000478052"/>
    </source>
</evidence>